<dbReference type="PROSITE" id="PS51318">
    <property type="entry name" value="TAT"/>
    <property type="match status" value="1"/>
</dbReference>
<dbReference type="Pfam" id="PF14224">
    <property type="entry name" value="DUF4331"/>
    <property type="match status" value="1"/>
</dbReference>
<keyword evidence="2" id="KW-0472">Membrane</keyword>
<keyword evidence="2" id="KW-1133">Transmembrane helix</keyword>
<organism evidence="3">
    <name type="scientific">uncultured Nocardioidaceae bacterium</name>
    <dbReference type="NCBI Taxonomy" id="253824"/>
    <lineage>
        <taxon>Bacteria</taxon>
        <taxon>Bacillati</taxon>
        <taxon>Actinomycetota</taxon>
        <taxon>Actinomycetes</taxon>
        <taxon>Propionibacteriales</taxon>
        <taxon>Nocardioidaceae</taxon>
        <taxon>environmental samples</taxon>
    </lineage>
</organism>
<dbReference type="InterPro" id="IPR025566">
    <property type="entry name" value="DUF4331"/>
</dbReference>
<gene>
    <name evidence="3" type="ORF">AVDCRST_MAG36-734</name>
</gene>
<reference evidence="3" key="1">
    <citation type="submission" date="2020-02" db="EMBL/GenBank/DDBJ databases">
        <authorList>
            <person name="Meier V. D."/>
        </authorList>
    </citation>
    <scope>NUCLEOTIDE SEQUENCE</scope>
    <source>
        <strain evidence="3">AVDCRST_MAG36</strain>
    </source>
</reference>
<evidence type="ECO:0000256" key="2">
    <source>
        <dbReference type="SAM" id="Phobius"/>
    </source>
</evidence>
<dbReference type="AlphaFoldDB" id="A0A6J4LCJ2"/>
<keyword evidence="2" id="KW-0812">Transmembrane</keyword>
<dbReference type="InterPro" id="IPR006311">
    <property type="entry name" value="TAT_signal"/>
</dbReference>
<feature type="transmembrane region" description="Helical" evidence="2">
    <location>
        <begin position="476"/>
        <end position="497"/>
    </location>
</feature>
<sequence>MNLSSQAGGKRGALALAATGGLLATVGFAGLGPVGAQASSHREAPIIAGLPQYDNTDVYAFRSPDRQRSVTLVANWIPFEEPAGGPNFYPFATDARYNVKVDNDGDARADVVYTWKFKNHYRTKQTFLYNTGVVESINDPDLNFRQTYRLTQKRNGKTKVLGRNLPVAPSNVGQASMPDYPALRNQATKNIGSGTGRLQTFAGQADDPFFLDLRVFDLLYGGDFSEAGDDTLAGFNVNSVALQVPRYKLAHHRDTRKNPVIGVWSTTDRKNAAGKYRQVSRLGNPLVNEVVILLKDKNKFNRSVPKKDAQFLEYVTDPYLPKVVEAVYGIKAPETPRNDLVSVFLTGVEGLNQPKNVTPSEQLRLNMTTPVTDGTADERRLGVIAGDTQGFPNGRRLSDDVLDIALQVVEGELVGNKNDLADGVNSNDRAFMKSFPYLALPHSGSNPDPHNDDTSGTSSSADSGAFGWLPGMSDPAVPGALLSIGLLTLMGGLVSMVRRRKVTVA</sequence>
<evidence type="ECO:0000256" key="1">
    <source>
        <dbReference type="SAM" id="MobiDB-lite"/>
    </source>
</evidence>
<name>A0A6J4LCJ2_9ACTN</name>
<feature type="region of interest" description="Disordered" evidence="1">
    <location>
        <begin position="442"/>
        <end position="462"/>
    </location>
</feature>
<proteinExistence type="predicted"/>
<evidence type="ECO:0000313" key="3">
    <source>
        <dbReference type="EMBL" id="CAA9327152.1"/>
    </source>
</evidence>
<protein>
    <recommendedName>
        <fullName evidence="4">DUF4331 domain-containing protein</fullName>
    </recommendedName>
</protein>
<evidence type="ECO:0008006" key="4">
    <source>
        <dbReference type="Google" id="ProtNLM"/>
    </source>
</evidence>
<accession>A0A6J4LCJ2</accession>
<dbReference type="EMBL" id="CADCUH010000038">
    <property type="protein sequence ID" value="CAA9327152.1"/>
    <property type="molecule type" value="Genomic_DNA"/>
</dbReference>